<accession>A0A8S5MXR3</accession>
<name>A0A8S5MXR3_9CAUD</name>
<organism evidence="2">
    <name type="scientific">Siphoviridae sp. ct91l7</name>
    <dbReference type="NCBI Taxonomy" id="2826173"/>
    <lineage>
        <taxon>Viruses</taxon>
        <taxon>Duplodnaviria</taxon>
        <taxon>Heunggongvirae</taxon>
        <taxon>Uroviricota</taxon>
        <taxon>Caudoviricetes</taxon>
    </lineage>
</organism>
<protein>
    <submittedName>
        <fullName evidence="2">Uncharacterized protein</fullName>
    </submittedName>
</protein>
<sequence>MKYDVTFSCGHTATIELFGTNEQRERKIKWYETYGDCPDCYEAHINAENAEGCEAVEMSYREYKENYGECKTERGSYNKETKTIVVYVPRTETEEPETEKTEETANEEAKEPAEYEINNIESGLANITPVEFVDAYGIYARDYGTTPPEERRAKRCLVGIELLSGRQIEVFGSREAIQPAMIRQCWEYIMANRNALLPMLLK</sequence>
<dbReference type="EMBL" id="BK015008">
    <property type="protein sequence ID" value="DAD86818.1"/>
    <property type="molecule type" value="Genomic_DNA"/>
</dbReference>
<evidence type="ECO:0000313" key="2">
    <source>
        <dbReference type="EMBL" id="DAD86818.1"/>
    </source>
</evidence>
<evidence type="ECO:0000256" key="1">
    <source>
        <dbReference type="SAM" id="MobiDB-lite"/>
    </source>
</evidence>
<proteinExistence type="predicted"/>
<feature type="region of interest" description="Disordered" evidence="1">
    <location>
        <begin position="90"/>
        <end position="112"/>
    </location>
</feature>
<feature type="compositionally biased region" description="Basic and acidic residues" evidence="1">
    <location>
        <begin position="98"/>
        <end position="112"/>
    </location>
</feature>
<reference evidence="2" key="1">
    <citation type="journal article" date="2021" name="Proc. Natl. Acad. Sci. U.S.A.">
        <title>A Catalog of Tens of Thousands of Viruses from Human Metagenomes Reveals Hidden Associations with Chronic Diseases.</title>
        <authorList>
            <person name="Tisza M.J."/>
            <person name="Buck C.B."/>
        </authorList>
    </citation>
    <scope>NUCLEOTIDE SEQUENCE</scope>
    <source>
        <strain evidence="2">Ct91l7</strain>
    </source>
</reference>